<protein>
    <recommendedName>
        <fullName evidence="6">Tr-type G domain-containing protein</fullName>
    </recommendedName>
</protein>
<organism evidence="7 8">
    <name type="scientific">Edaphochlamys debaryana</name>
    <dbReference type="NCBI Taxonomy" id="47281"/>
    <lineage>
        <taxon>Eukaryota</taxon>
        <taxon>Viridiplantae</taxon>
        <taxon>Chlorophyta</taxon>
        <taxon>core chlorophytes</taxon>
        <taxon>Chlorophyceae</taxon>
        <taxon>CS clade</taxon>
        <taxon>Chlamydomonadales</taxon>
        <taxon>Chlamydomonadales incertae sedis</taxon>
        <taxon>Edaphochlamys</taxon>
    </lineage>
</organism>
<dbReference type="InterPro" id="IPR009000">
    <property type="entry name" value="Transl_B-barrel_sf"/>
</dbReference>
<evidence type="ECO:0000256" key="5">
    <source>
        <dbReference type="SAM" id="MobiDB-lite"/>
    </source>
</evidence>
<feature type="region of interest" description="Disordered" evidence="5">
    <location>
        <begin position="630"/>
        <end position="663"/>
    </location>
</feature>
<dbReference type="SUPFAM" id="SSF52540">
    <property type="entry name" value="P-loop containing nucleoside triphosphate hydrolases"/>
    <property type="match status" value="1"/>
</dbReference>
<accession>A0A835XKE1</accession>
<evidence type="ECO:0000256" key="3">
    <source>
        <dbReference type="ARBA" id="ARBA00022741"/>
    </source>
</evidence>
<dbReference type="OrthoDB" id="248233at2759"/>
<proteinExistence type="inferred from homology"/>
<dbReference type="AlphaFoldDB" id="A0A835XKE1"/>
<evidence type="ECO:0000259" key="6">
    <source>
        <dbReference type="PROSITE" id="PS51722"/>
    </source>
</evidence>
<dbReference type="FunFam" id="2.40.30.10:FF:000014">
    <property type="entry name" value="Probable GTP-binding protein 1"/>
    <property type="match status" value="1"/>
</dbReference>
<dbReference type="PANTHER" id="PTHR43721">
    <property type="entry name" value="ELONGATION FACTOR TU-RELATED"/>
    <property type="match status" value="1"/>
</dbReference>
<dbReference type="InterPro" id="IPR050055">
    <property type="entry name" value="EF-Tu_GTPase"/>
</dbReference>
<keyword evidence="3" id="KW-0547">Nucleotide-binding</keyword>
<comment type="function">
    <text evidence="1">This protein promotes the GTP-dependent binding of aminoacyl-tRNA to the A-site of ribosomes during protein biosynthesis.</text>
</comment>
<dbReference type="Gene3D" id="2.40.30.10">
    <property type="entry name" value="Translation factors"/>
    <property type="match status" value="1"/>
</dbReference>
<comment type="caution">
    <text evidence="7">The sequence shown here is derived from an EMBL/GenBank/DDBJ whole genome shotgun (WGS) entry which is preliminary data.</text>
</comment>
<dbReference type="EMBL" id="JAEHOE010000163">
    <property type="protein sequence ID" value="KAG2483876.1"/>
    <property type="molecule type" value="Genomic_DNA"/>
</dbReference>
<dbReference type="InterPro" id="IPR000795">
    <property type="entry name" value="T_Tr_GTP-bd_dom"/>
</dbReference>
<feature type="compositionally biased region" description="Low complexity" evidence="5">
    <location>
        <begin position="654"/>
        <end position="663"/>
    </location>
</feature>
<dbReference type="Pfam" id="PF00009">
    <property type="entry name" value="GTP_EFTU"/>
    <property type="match status" value="1"/>
</dbReference>
<dbReference type="GO" id="GO:0003746">
    <property type="term" value="F:translation elongation factor activity"/>
    <property type="evidence" value="ECO:0007669"/>
    <property type="project" value="TreeGrafter"/>
</dbReference>
<dbReference type="InterPro" id="IPR035531">
    <property type="entry name" value="GTPBP1-like"/>
</dbReference>
<feature type="compositionally biased region" description="Low complexity" evidence="5">
    <location>
        <begin position="630"/>
        <end position="640"/>
    </location>
</feature>
<dbReference type="InterPro" id="IPR009001">
    <property type="entry name" value="Transl_elong_EF1A/Init_IF2_C"/>
</dbReference>
<comment type="similarity">
    <text evidence="2">Belongs to the TRAFAC class translation factor GTPase superfamily. Classic translation factor GTPase family. EF-Tu/EF-1A subfamily.</text>
</comment>
<evidence type="ECO:0000256" key="1">
    <source>
        <dbReference type="ARBA" id="ARBA00003982"/>
    </source>
</evidence>
<feature type="domain" description="Tr-type G" evidence="6">
    <location>
        <begin position="206"/>
        <end position="434"/>
    </location>
</feature>
<evidence type="ECO:0000256" key="4">
    <source>
        <dbReference type="ARBA" id="ARBA00023134"/>
    </source>
</evidence>
<dbReference type="SUPFAM" id="SSF50447">
    <property type="entry name" value="Translation proteins"/>
    <property type="match status" value="2"/>
</dbReference>
<evidence type="ECO:0000313" key="7">
    <source>
        <dbReference type="EMBL" id="KAG2483876.1"/>
    </source>
</evidence>
<gene>
    <name evidence="7" type="ORF">HYH03_017270</name>
</gene>
<keyword evidence="4" id="KW-0342">GTP-binding</keyword>
<dbReference type="PROSITE" id="PS51722">
    <property type="entry name" value="G_TR_2"/>
    <property type="match status" value="1"/>
</dbReference>
<name>A0A835XKE1_9CHLO</name>
<feature type="compositionally biased region" description="Basic and acidic residues" evidence="5">
    <location>
        <begin position="643"/>
        <end position="653"/>
    </location>
</feature>
<dbReference type="SUPFAM" id="SSF50465">
    <property type="entry name" value="EF-Tu/eEF-1alpha/eIF2-gamma C-terminal domain"/>
    <property type="match status" value="1"/>
</dbReference>
<dbReference type="CDD" id="cd03708">
    <property type="entry name" value="GTPBP_III"/>
    <property type="match status" value="1"/>
</dbReference>
<keyword evidence="8" id="KW-1185">Reference proteome</keyword>
<dbReference type="PANTHER" id="PTHR43721:SF9">
    <property type="entry name" value="GTP-BINDING PROTEIN 1"/>
    <property type="match status" value="1"/>
</dbReference>
<dbReference type="Gene3D" id="3.40.50.300">
    <property type="entry name" value="P-loop containing nucleotide triphosphate hydrolases"/>
    <property type="match status" value="1"/>
</dbReference>
<dbReference type="InterPro" id="IPR027417">
    <property type="entry name" value="P-loop_NTPase"/>
</dbReference>
<feature type="region of interest" description="Disordered" evidence="5">
    <location>
        <begin position="73"/>
        <end position="98"/>
    </location>
</feature>
<evidence type="ECO:0000256" key="2">
    <source>
        <dbReference type="ARBA" id="ARBA00007249"/>
    </source>
</evidence>
<reference evidence="7" key="1">
    <citation type="journal article" date="2020" name="bioRxiv">
        <title>Comparative genomics of Chlamydomonas.</title>
        <authorList>
            <person name="Craig R.J."/>
            <person name="Hasan A.R."/>
            <person name="Ness R.W."/>
            <person name="Keightley P.D."/>
        </authorList>
    </citation>
    <scope>NUCLEOTIDE SEQUENCE</scope>
    <source>
        <strain evidence="7">CCAP 11/70</strain>
    </source>
</reference>
<dbReference type="GO" id="GO:0003924">
    <property type="term" value="F:GTPase activity"/>
    <property type="evidence" value="ECO:0007669"/>
    <property type="project" value="InterPro"/>
</dbReference>
<dbReference type="CDD" id="cd04165">
    <property type="entry name" value="GTPBP1_like"/>
    <property type="match status" value="1"/>
</dbReference>
<sequence length="766" mass="80965">MPPTARAAGKLHHLSSHNHDAHGWVEGITSLKADDRAVELLADEPERLPGAMNGAASATAAAAAVAARAAAKPGAEPPADGAAPAAAGSAGGADPAGSAAPGLVAVTRAEDFEGVLQHALEIMAAEIEAVGEMVLEVGAPLGWGPVGLSPEQLAVCLQRIRAVTEPLAVDSTVVLQRTVQLQTATGPVDAATADVLLRRRPGPRGPTEVRVAIIGNVDSGKSTMVGVLTRSMLDDGRGLARSKVFKHHHEETTGRTSSIGQHTLCLDPKGAILNDAAFRTQTCHEYIARASKVMTLVDLAGHEKYFRTTAYGLTGHLPDYACLIVGANMGVVGMCKEHLGVALALKVPVFFVVTKVDIAPEHILKQTVQNLASILKKPGVKKKPFLVKSTEDVLLCARNMNTDSLAPIFLTSAVTGKGLDLVRLFYNLLPQRHRWVDKQRELAEFVIDETFGVPGVGTVVAGTVKRGVITPNTVLLLGPDIGDGCFKSAAIKSIHYKRLPVGMVVAGQTAALALKKTKRSQVRKGMVLVDERLKPAASWEFDADIAILTHSTTIQPRYQAVIHCEIIRQAARVVAMDRERLRSGDRACVRFRFIQRPEYVTSGTRFVFREGRTKGIGIVVGTEHQPATAEARAAASGSAYESEEARAEAEAERAGAAGAAAERKSPAGAAVGAERKSPPGAAAAVAGLDLVRLFYNLLPQRHRWVDKQRELAEFVIDETFGVPGVGTVVAGTVKRGVITPNTVLLLGGRVWSAKTRVAVPGLLALG</sequence>
<dbReference type="GO" id="GO:0005525">
    <property type="term" value="F:GTP binding"/>
    <property type="evidence" value="ECO:0007669"/>
    <property type="project" value="UniProtKB-KW"/>
</dbReference>
<evidence type="ECO:0000313" key="8">
    <source>
        <dbReference type="Proteomes" id="UP000612055"/>
    </source>
</evidence>
<dbReference type="CDD" id="cd03694">
    <property type="entry name" value="GTPBP_II"/>
    <property type="match status" value="1"/>
</dbReference>
<dbReference type="FunFam" id="3.40.50.300:FF:000091">
    <property type="entry name" value="Probable GTP-binding protein 1"/>
    <property type="match status" value="1"/>
</dbReference>
<dbReference type="Proteomes" id="UP000612055">
    <property type="component" value="Unassembled WGS sequence"/>
</dbReference>